<keyword evidence="3 6" id="KW-1133">Transmembrane helix</keyword>
<dbReference type="GeneID" id="70127281"/>
<reference evidence="7" key="1">
    <citation type="journal article" date="2021" name="Nat. Commun.">
        <title>Genetic determinants of endophytism in the Arabidopsis root mycobiome.</title>
        <authorList>
            <person name="Mesny F."/>
            <person name="Miyauchi S."/>
            <person name="Thiergart T."/>
            <person name="Pickel B."/>
            <person name="Atanasova L."/>
            <person name="Karlsson M."/>
            <person name="Huettel B."/>
            <person name="Barry K.W."/>
            <person name="Haridas S."/>
            <person name="Chen C."/>
            <person name="Bauer D."/>
            <person name="Andreopoulos W."/>
            <person name="Pangilinan J."/>
            <person name="LaButti K."/>
            <person name="Riley R."/>
            <person name="Lipzen A."/>
            <person name="Clum A."/>
            <person name="Drula E."/>
            <person name="Henrissat B."/>
            <person name="Kohler A."/>
            <person name="Grigoriev I.V."/>
            <person name="Martin F.M."/>
            <person name="Hacquard S."/>
        </authorList>
    </citation>
    <scope>NUCLEOTIDE SEQUENCE</scope>
    <source>
        <strain evidence="7">MPI-SDFR-AT-0073</strain>
    </source>
</reference>
<dbReference type="AlphaFoldDB" id="A0A9P8UF39"/>
<dbReference type="Gene3D" id="1.20.1250.20">
    <property type="entry name" value="MFS general substrate transporter like domains"/>
    <property type="match status" value="1"/>
</dbReference>
<dbReference type="PANTHER" id="PTHR23507">
    <property type="entry name" value="ZGC:174356"/>
    <property type="match status" value="1"/>
</dbReference>
<dbReference type="EMBL" id="JAGPXC010000007">
    <property type="protein sequence ID" value="KAH6648823.1"/>
    <property type="molecule type" value="Genomic_DNA"/>
</dbReference>
<dbReference type="Pfam" id="PF07690">
    <property type="entry name" value="MFS_1"/>
    <property type="match status" value="1"/>
</dbReference>
<dbReference type="OrthoDB" id="194139at2759"/>
<evidence type="ECO:0000313" key="7">
    <source>
        <dbReference type="EMBL" id="KAH6648823.1"/>
    </source>
</evidence>
<feature type="transmembrane region" description="Helical" evidence="6">
    <location>
        <begin position="348"/>
        <end position="371"/>
    </location>
</feature>
<dbReference type="RefSeq" id="XP_045955330.1">
    <property type="nucleotide sequence ID" value="XM_046098389.1"/>
</dbReference>
<keyword evidence="2 6" id="KW-0812">Transmembrane</keyword>
<evidence type="ECO:0000256" key="2">
    <source>
        <dbReference type="ARBA" id="ARBA00022692"/>
    </source>
</evidence>
<feature type="transmembrane region" description="Helical" evidence="6">
    <location>
        <begin position="383"/>
        <end position="406"/>
    </location>
</feature>
<dbReference type="InterPro" id="IPR036259">
    <property type="entry name" value="MFS_trans_sf"/>
</dbReference>
<evidence type="ECO:0000313" key="8">
    <source>
        <dbReference type="Proteomes" id="UP000758603"/>
    </source>
</evidence>
<gene>
    <name evidence="7" type="ORF">BKA67DRAFT_522626</name>
</gene>
<dbReference type="GO" id="GO:0022857">
    <property type="term" value="F:transmembrane transporter activity"/>
    <property type="evidence" value="ECO:0007669"/>
    <property type="project" value="InterPro"/>
</dbReference>
<dbReference type="InterPro" id="IPR011701">
    <property type="entry name" value="MFS"/>
</dbReference>
<dbReference type="GO" id="GO:0016020">
    <property type="term" value="C:membrane"/>
    <property type="evidence" value="ECO:0007669"/>
    <property type="project" value="UniProtKB-SubCell"/>
</dbReference>
<feature type="transmembrane region" description="Helical" evidence="6">
    <location>
        <begin position="242"/>
        <end position="260"/>
    </location>
</feature>
<feature type="transmembrane region" description="Helical" evidence="6">
    <location>
        <begin position="418"/>
        <end position="447"/>
    </location>
</feature>
<feature type="transmembrane region" description="Helical" evidence="6">
    <location>
        <begin position="180"/>
        <end position="200"/>
    </location>
</feature>
<evidence type="ECO:0000256" key="1">
    <source>
        <dbReference type="ARBA" id="ARBA00004141"/>
    </source>
</evidence>
<dbReference type="Proteomes" id="UP000758603">
    <property type="component" value="Unassembled WGS sequence"/>
</dbReference>
<protein>
    <submittedName>
        <fullName evidence="7">Major facilitator superfamily domain-containing protein</fullName>
    </submittedName>
</protein>
<dbReference type="SUPFAM" id="SSF103473">
    <property type="entry name" value="MFS general substrate transporter"/>
    <property type="match status" value="1"/>
</dbReference>
<accession>A0A9P8UF39</accession>
<feature type="transmembrane region" description="Helical" evidence="6">
    <location>
        <begin position="46"/>
        <end position="67"/>
    </location>
</feature>
<feature type="transmembrane region" description="Helical" evidence="6">
    <location>
        <begin position="212"/>
        <end position="235"/>
    </location>
</feature>
<organism evidence="7 8">
    <name type="scientific">Truncatella angustata</name>
    <dbReference type="NCBI Taxonomy" id="152316"/>
    <lineage>
        <taxon>Eukaryota</taxon>
        <taxon>Fungi</taxon>
        <taxon>Dikarya</taxon>
        <taxon>Ascomycota</taxon>
        <taxon>Pezizomycotina</taxon>
        <taxon>Sordariomycetes</taxon>
        <taxon>Xylariomycetidae</taxon>
        <taxon>Amphisphaeriales</taxon>
        <taxon>Sporocadaceae</taxon>
        <taxon>Truncatella</taxon>
    </lineage>
</organism>
<feature type="transmembrane region" description="Helical" evidence="6">
    <location>
        <begin position="144"/>
        <end position="168"/>
    </location>
</feature>
<feature type="transmembrane region" description="Helical" evidence="6">
    <location>
        <begin position="120"/>
        <end position="138"/>
    </location>
</feature>
<dbReference type="PANTHER" id="PTHR23507:SF1">
    <property type="entry name" value="FI18259P1-RELATED"/>
    <property type="match status" value="1"/>
</dbReference>
<evidence type="ECO:0000256" key="3">
    <source>
        <dbReference type="ARBA" id="ARBA00022989"/>
    </source>
</evidence>
<feature type="transmembrane region" description="Helical" evidence="6">
    <location>
        <begin position="453"/>
        <end position="475"/>
    </location>
</feature>
<keyword evidence="4 6" id="KW-0472">Membrane</keyword>
<keyword evidence="8" id="KW-1185">Reference proteome</keyword>
<comment type="subcellular location">
    <subcellularLocation>
        <location evidence="1">Membrane</location>
        <topology evidence="1">Multi-pass membrane protein</topology>
    </subcellularLocation>
</comment>
<name>A0A9P8UF39_9PEZI</name>
<proteinExistence type="predicted"/>
<evidence type="ECO:0000256" key="6">
    <source>
        <dbReference type="SAM" id="Phobius"/>
    </source>
</evidence>
<sequence>MGQHTAKGRDDAIEGRPLLSSSDEVRPSSPTDASPTRHVSRCSWPWIYVISLCIGVAVISDIGESLFAAPRVRLFESVACTDYYSTVDPSLIGRDGQVPERLCKVDPVQDKVASILGWQFFFDSLPAILLPVPFGYLADQYGRKWIMTLAMMGYLLSCAWPLFALGVLHLSLRSVWASSLFFLICGGPTIATTMLTTIVADVVPSDFRSTAFFYRFCADLVAELVAPPVASALMAKSLWSPLLLALAFQAVAVLMMAVAVPETLPVPYAQDHSSETADSQSATSVRQIAGVGTLYEKWQEQVRKASDSFVFLTRDATVAALVFTFMISKVGRQASNILFQYVSKRYGWSLSQAGMLLSLRAAVNIVLFTVILPSIATLALSRWGLILFTLGTGFPPILRSLVTSLVESHHESKTSDIARLYAVISVVEGIGSLVAAPGMALAFRIGIKLGQEWLGLPFGFAGVLFGLVAIIVFSVKVKN</sequence>
<feature type="region of interest" description="Disordered" evidence="5">
    <location>
        <begin position="1"/>
        <end position="38"/>
    </location>
</feature>
<evidence type="ECO:0000256" key="4">
    <source>
        <dbReference type="ARBA" id="ARBA00023136"/>
    </source>
</evidence>
<evidence type="ECO:0000256" key="5">
    <source>
        <dbReference type="SAM" id="MobiDB-lite"/>
    </source>
</evidence>
<comment type="caution">
    <text evidence="7">The sequence shown here is derived from an EMBL/GenBank/DDBJ whole genome shotgun (WGS) entry which is preliminary data.</text>
</comment>